<proteinExistence type="predicted"/>
<dbReference type="Proteomes" id="UP000233180">
    <property type="component" value="Unassembled WGS sequence"/>
</dbReference>
<keyword evidence="3" id="KW-1185">Reference proteome</keyword>
<protein>
    <submittedName>
        <fullName evidence="2">Uncharacterized protein</fullName>
    </submittedName>
</protein>
<evidence type="ECO:0000313" key="3">
    <source>
        <dbReference type="Proteomes" id="UP000233180"/>
    </source>
</evidence>
<feature type="region of interest" description="Disordered" evidence="1">
    <location>
        <begin position="166"/>
        <end position="190"/>
    </location>
</feature>
<sequence>MGTEPHYVDLVPGSVRRWPRLSGWSMLPTHSSGKWGPCRRGSAPTAAPGALCVLGRRPGPGISPGAGSQGYRVCGKGCRGRAGDQKVSRWRMQAGLSQSRGQGIPSRTGVLLPTAAFSSRSGRGSKQNGLREEGLGQVGGAPPCVTATVRAFLQVIAVGTSGEKRGRTAVSSCGAAPDWHPGGTGPVQRRHLQRAGQPSTEACAWNPSYSEGQGRRTAGVQGFKANLGNRARPCLLKNDDDDEHRGRGTVLGARVPGRSRDQPLTSVF</sequence>
<reference evidence="2" key="3">
    <citation type="submission" date="2025-09" db="UniProtKB">
        <authorList>
            <consortium name="Ensembl"/>
        </authorList>
    </citation>
    <scope>IDENTIFICATION</scope>
</reference>
<evidence type="ECO:0000313" key="2">
    <source>
        <dbReference type="Ensembl" id="ENSRBIP00000010945.1"/>
    </source>
</evidence>
<feature type="compositionally biased region" description="Polar residues" evidence="1">
    <location>
        <begin position="116"/>
        <end position="128"/>
    </location>
</feature>
<feature type="region of interest" description="Disordered" evidence="1">
    <location>
        <begin position="116"/>
        <end position="139"/>
    </location>
</feature>
<reference evidence="2" key="2">
    <citation type="submission" date="2025-08" db="UniProtKB">
        <authorList>
            <consortium name="Ensembl"/>
        </authorList>
    </citation>
    <scope>IDENTIFICATION</scope>
</reference>
<name>A0A2K6KI46_RHIBE</name>
<reference evidence="2 3" key="1">
    <citation type="submission" date="2016-06" db="EMBL/GenBank/DDBJ databases">
        <title>Genome of Rhinopithecus bieti.</title>
        <authorList>
            <person name="Wu"/>
            <person name="C.-I. and Zhang"/>
            <person name="Y."/>
        </authorList>
    </citation>
    <scope>NUCLEOTIDE SEQUENCE</scope>
</reference>
<dbReference type="AlphaFoldDB" id="A0A2K6KI46"/>
<dbReference type="OMA" id="STEACAW"/>
<organism evidence="2 3">
    <name type="scientific">Rhinopithecus bieti</name>
    <name type="common">Black snub-nosed monkey</name>
    <name type="synonym">Pygathrix bieti</name>
    <dbReference type="NCBI Taxonomy" id="61621"/>
    <lineage>
        <taxon>Eukaryota</taxon>
        <taxon>Metazoa</taxon>
        <taxon>Chordata</taxon>
        <taxon>Craniata</taxon>
        <taxon>Vertebrata</taxon>
        <taxon>Euteleostomi</taxon>
        <taxon>Mammalia</taxon>
        <taxon>Eutheria</taxon>
        <taxon>Euarchontoglires</taxon>
        <taxon>Primates</taxon>
        <taxon>Haplorrhini</taxon>
        <taxon>Catarrhini</taxon>
        <taxon>Cercopithecidae</taxon>
        <taxon>Colobinae</taxon>
        <taxon>Rhinopithecus</taxon>
    </lineage>
</organism>
<accession>A0A2K6KI46</accession>
<dbReference type="Ensembl" id="ENSRBIT00000034586.1">
    <property type="protein sequence ID" value="ENSRBIP00000010945.1"/>
    <property type="gene ID" value="ENSRBIG00000029335.1"/>
</dbReference>
<dbReference type="GeneTree" id="ENSGT00910000148683"/>
<feature type="region of interest" description="Disordered" evidence="1">
    <location>
        <begin position="232"/>
        <end position="268"/>
    </location>
</feature>
<evidence type="ECO:0000256" key="1">
    <source>
        <dbReference type="SAM" id="MobiDB-lite"/>
    </source>
</evidence>